<comment type="similarity">
    <text evidence="1">Belongs to the cystatin family.</text>
</comment>
<keyword evidence="2" id="KW-0646">Protease inhibitor</keyword>
<dbReference type="Pfam" id="PF00031">
    <property type="entry name" value="Cystatin"/>
    <property type="match status" value="1"/>
</dbReference>
<dbReference type="SMART" id="SM00043">
    <property type="entry name" value="CY"/>
    <property type="match status" value="1"/>
</dbReference>
<dbReference type="PANTHER" id="PTHR46186">
    <property type="entry name" value="CYSTATIN"/>
    <property type="match status" value="1"/>
</dbReference>
<dbReference type="WBParaSite" id="L893_g5111.t1">
    <property type="protein sequence ID" value="L893_g5111.t1"/>
    <property type="gene ID" value="L893_g5111"/>
</dbReference>
<dbReference type="SUPFAM" id="SSF54403">
    <property type="entry name" value="Cystatin/monellin"/>
    <property type="match status" value="1"/>
</dbReference>
<feature type="domain" description="Cystatin" evidence="4">
    <location>
        <begin position="36"/>
        <end position="149"/>
    </location>
</feature>
<evidence type="ECO:0000256" key="2">
    <source>
        <dbReference type="ARBA" id="ARBA00022690"/>
    </source>
</evidence>
<dbReference type="AlphaFoldDB" id="A0A1I8AFK4"/>
<proteinExistence type="inferred from homology"/>
<dbReference type="CDD" id="cd00042">
    <property type="entry name" value="CY"/>
    <property type="match status" value="1"/>
</dbReference>
<keyword evidence="3" id="KW-0789">Thiol protease inhibitor</keyword>
<name>A0A1I8AFK4_9BILA</name>
<dbReference type="PANTHER" id="PTHR46186:SF2">
    <property type="entry name" value="CYSTATIN"/>
    <property type="match status" value="1"/>
</dbReference>
<evidence type="ECO:0000259" key="4">
    <source>
        <dbReference type="SMART" id="SM00043"/>
    </source>
</evidence>
<evidence type="ECO:0000313" key="5">
    <source>
        <dbReference type="Proteomes" id="UP000095287"/>
    </source>
</evidence>
<dbReference type="Proteomes" id="UP000095287">
    <property type="component" value="Unplaced"/>
</dbReference>
<protein>
    <submittedName>
        <fullName evidence="6">Cystatin domain-containing protein</fullName>
    </submittedName>
</protein>
<accession>A0A1I8AFK4</accession>
<dbReference type="InterPro" id="IPR046350">
    <property type="entry name" value="Cystatin_sf"/>
</dbReference>
<dbReference type="GO" id="GO:0031982">
    <property type="term" value="C:vesicle"/>
    <property type="evidence" value="ECO:0007669"/>
    <property type="project" value="TreeGrafter"/>
</dbReference>
<dbReference type="Gene3D" id="3.10.450.10">
    <property type="match status" value="1"/>
</dbReference>
<evidence type="ECO:0000256" key="1">
    <source>
        <dbReference type="ARBA" id="ARBA00009403"/>
    </source>
</evidence>
<sequence length="149" mass="17037">MFIESSPVKRSSWVLSPYTMKTAWLCVALLLVVAGQLPGGWRDADPYSKVVQDLAWQSVGVVNEYHENDSSSYYLVPAEVTKAEYQIVAGVKYRLTVKFSYSDCDKQNLRPVDVNRHNCPPNNCLTRVTHRLLAWIKPWQNFTQITVID</sequence>
<evidence type="ECO:0000313" key="6">
    <source>
        <dbReference type="WBParaSite" id="L893_g5111.t1"/>
    </source>
</evidence>
<reference evidence="6" key="1">
    <citation type="submission" date="2016-11" db="UniProtKB">
        <authorList>
            <consortium name="WormBaseParasite"/>
        </authorList>
    </citation>
    <scope>IDENTIFICATION</scope>
</reference>
<organism evidence="5 6">
    <name type="scientific">Steinernema glaseri</name>
    <dbReference type="NCBI Taxonomy" id="37863"/>
    <lineage>
        <taxon>Eukaryota</taxon>
        <taxon>Metazoa</taxon>
        <taxon>Ecdysozoa</taxon>
        <taxon>Nematoda</taxon>
        <taxon>Chromadorea</taxon>
        <taxon>Rhabditida</taxon>
        <taxon>Tylenchina</taxon>
        <taxon>Panagrolaimomorpha</taxon>
        <taxon>Strongyloidoidea</taxon>
        <taxon>Steinernematidae</taxon>
        <taxon>Steinernema</taxon>
    </lineage>
</organism>
<dbReference type="GO" id="GO:0005737">
    <property type="term" value="C:cytoplasm"/>
    <property type="evidence" value="ECO:0007669"/>
    <property type="project" value="TreeGrafter"/>
</dbReference>
<dbReference type="GO" id="GO:0005615">
    <property type="term" value="C:extracellular space"/>
    <property type="evidence" value="ECO:0007669"/>
    <property type="project" value="TreeGrafter"/>
</dbReference>
<keyword evidence="5" id="KW-1185">Reference proteome</keyword>
<dbReference type="GO" id="GO:0004869">
    <property type="term" value="F:cysteine-type endopeptidase inhibitor activity"/>
    <property type="evidence" value="ECO:0007669"/>
    <property type="project" value="UniProtKB-KW"/>
</dbReference>
<dbReference type="InterPro" id="IPR000010">
    <property type="entry name" value="Cystatin_dom"/>
</dbReference>
<evidence type="ECO:0000256" key="3">
    <source>
        <dbReference type="ARBA" id="ARBA00022704"/>
    </source>
</evidence>